<dbReference type="RefSeq" id="WP_058870288.1">
    <property type="nucleotide sequence ID" value="NZ_CP031011.1"/>
</dbReference>
<evidence type="ECO:0000259" key="4">
    <source>
        <dbReference type="Pfam" id="PF11380"/>
    </source>
</evidence>
<evidence type="ECO:0000256" key="3">
    <source>
        <dbReference type="ARBA" id="ARBA00023169"/>
    </source>
</evidence>
<dbReference type="GO" id="GO:0016772">
    <property type="term" value="F:transferase activity, transferring phosphorus-containing groups"/>
    <property type="evidence" value="ECO:0007669"/>
    <property type="project" value="InterPro"/>
</dbReference>
<comment type="similarity">
    <text evidence="1">Belongs to the stealth family.</text>
</comment>
<keyword evidence="3" id="KW-0270">Exopolysaccharide synthesis</keyword>
<evidence type="ECO:0000256" key="2">
    <source>
        <dbReference type="ARBA" id="ARBA00022679"/>
    </source>
</evidence>
<keyword evidence="2" id="KW-0808">Transferase</keyword>
<protein>
    <submittedName>
        <fullName evidence="6">Capsular polysaccharide biosynthesis protein</fullName>
    </submittedName>
    <submittedName>
        <fullName evidence="5">Stealth family protein</fullName>
    </submittedName>
</protein>
<reference evidence="6 7" key="1">
    <citation type="submission" date="2018-10" db="EMBL/GenBank/DDBJ databases">
        <title>Transmission dynamics of multidrug resistant bacteria on intensive care unit surfaces.</title>
        <authorList>
            <person name="D'Souza A.W."/>
            <person name="Potter R.F."/>
            <person name="Wallace M."/>
            <person name="Shupe A."/>
            <person name="Patel S."/>
            <person name="Sun S."/>
            <person name="Gul D."/>
            <person name="Kwon J.H."/>
            <person name="Andleeb S."/>
            <person name="Burnham C.-A.D."/>
            <person name="Dantas G."/>
        </authorList>
    </citation>
    <scope>NUCLEOTIDE SEQUENCE [LARGE SCALE GENOMIC DNA]</scope>
    <source>
        <strain evidence="6 7">AJ_385</strain>
    </source>
</reference>
<dbReference type="EMBL" id="JAOCCL010000010">
    <property type="protein sequence ID" value="MDH0825959.1"/>
    <property type="molecule type" value="Genomic_DNA"/>
</dbReference>
<name>A0A345B584_ACIJO</name>
<gene>
    <name evidence="6" type="ORF">EGT73_07835</name>
    <name evidence="5" type="ORF">N5C97_05525</name>
</gene>
<reference evidence="5" key="2">
    <citation type="submission" date="2022-09" db="EMBL/GenBank/DDBJ databases">
        <title>Intensive care unit water sources are persistently colonized with multi-drug resistant bacteria and are the site of extensive horizontal gene transfer of antibiotic resistance genes.</title>
        <authorList>
            <person name="Diorio-Toth L."/>
        </authorList>
    </citation>
    <scope>NUCLEOTIDE SEQUENCE</scope>
    <source>
        <strain evidence="5">GD03885</strain>
    </source>
</reference>
<dbReference type="InterPro" id="IPR021520">
    <property type="entry name" value="Stealth_CR2"/>
</dbReference>
<dbReference type="AlphaFoldDB" id="A0A345B584"/>
<dbReference type="GO" id="GO:0000271">
    <property type="term" value="P:polysaccharide biosynthetic process"/>
    <property type="evidence" value="ECO:0007669"/>
    <property type="project" value="UniProtKB-KW"/>
</dbReference>
<dbReference type="InterPro" id="IPR047141">
    <property type="entry name" value="Stealth"/>
</dbReference>
<accession>A0A345B584</accession>
<dbReference type="Proteomes" id="UP001160116">
    <property type="component" value="Unassembled WGS sequence"/>
</dbReference>
<evidence type="ECO:0000313" key="5">
    <source>
        <dbReference type="EMBL" id="MDH0825959.1"/>
    </source>
</evidence>
<evidence type="ECO:0000313" key="6">
    <source>
        <dbReference type="EMBL" id="RSE23715.1"/>
    </source>
</evidence>
<evidence type="ECO:0000256" key="1">
    <source>
        <dbReference type="ARBA" id="ARBA00007583"/>
    </source>
</evidence>
<dbReference type="EMBL" id="RHXE01000013">
    <property type="protein sequence ID" value="RSE23715.1"/>
    <property type="molecule type" value="Genomic_DNA"/>
</dbReference>
<feature type="domain" description="Stealth protein CR2 conserved region 2" evidence="4">
    <location>
        <begin position="39"/>
        <end position="149"/>
    </location>
</feature>
<sequence>MKKLDFVIAWVDGSDENHRLKRQQFQPENVVKGAAEDTRFAHNDEIYFSIASILKYVPYCGTIYIITDHQQPSFVGEFEAQGLCRSGQIQVVDHQEIFRNYQQYLPTFNSLTIETMLWNIPNLSQYFIYLNDDFFFNAPSKISDFLLDDYIKIYGHWSNNLLVKTKFNIRKGLNKYFAKPLAPKYTVAQMLSAELCGMSRYFEIHHRPHVLDKILFQKYFEAHPSVLEKQISYRFRSALQFLPVGLNNHLKIKYKQAELFNDIEIAYLKNETSIELFLKNLNNSNVKFGCIQSLDQFEEKQFQKISSALNLKFKDYLPKSIAFKSPS</sequence>
<evidence type="ECO:0000313" key="7">
    <source>
        <dbReference type="Proteomes" id="UP000277537"/>
    </source>
</evidence>
<dbReference type="PANTHER" id="PTHR24045:SF0">
    <property type="entry name" value="N-ACETYLGLUCOSAMINE-1-PHOSPHOTRANSFERASE SUBUNITS ALPHA_BETA"/>
    <property type="match status" value="1"/>
</dbReference>
<dbReference type="Pfam" id="PF11380">
    <property type="entry name" value="Stealth_CR2"/>
    <property type="match status" value="1"/>
</dbReference>
<comment type="caution">
    <text evidence="6">The sequence shown here is derived from an EMBL/GenBank/DDBJ whole genome shotgun (WGS) entry which is preliminary data.</text>
</comment>
<dbReference type="PANTHER" id="PTHR24045">
    <property type="match status" value="1"/>
</dbReference>
<dbReference type="Proteomes" id="UP000277537">
    <property type="component" value="Unassembled WGS sequence"/>
</dbReference>
<organism evidence="6 7">
    <name type="scientific">Acinetobacter johnsonii</name>
    <dbReference type="NCBI Taxonomy" id="40214"/>
    <lineage>
        <taxon>Bacteria</taxon>
        <taxon>Pseudomonadati</taxon>
        <taxon>Pseudomonadota</taxon>
        <taxon>Gammaproteobacteria</taxon>
        <taxon>Moraxellales</taxon>
        <taxon>Moraxellaceae</taxon>
        <taxon>Acinetobacter</taxon>
    </lineage>
</organism>
<proteinExistence type="inferred from homology"/>